<evidence type="ECO:0000256" key="9">
    <source>
        <dbReference type="PIRSR" id="PIRSR000216-1"/>
    </source>
</evidence>
<dbReference type="GO" id="GO:0022804">
    <property type="term" value="F:active transmembrane transporter activity"/>
    <property type="evidence" value="ECO:0007669"/>
    <property type="project" value="UniProtKB-ARBA"/>
</dbReference>
<dbReference type="GO" id="GO:0098796">
    <property type="term" value="C:membrane protein complex"/>
    <property type="evidence" value="ECO:0007669"/>
    <property type="project" value="UniProtKB-ARBA"/>
</dbReference>
<dbReference type="GO" id="GO:0098662">
    <property type="term" value="P:inorganic cation transmembrane transport"/>
    <property type="evidence" value="ECO:0007669"/>
    <property type="project" value="UniProtKB-ARBA"/>
</dbReference>
<dbReference type="SUPFAM" id="SSF52833">
    <property type="entry name" value="Thioredoxin-like"/>
    <property type="match status" value="1"/>
</dbReference>
<keyword evidence="6 9" id="KW-0411">Iron-sulfur</keyword>
<dbReference type="GO" id="GO:0051537">
    <property type="term" value="F:2 iron, 2 sulfur cluster binding"/>
    <property type="evidence" value="ECO:0007669"/>
    <property type="project" value="UniProtKB-KW"/>
</dbReference>
<comment type="caution">
    <text evidence="10">The sequence shown here is derived from an EMBL/GenBank/DDBJ whole genome shotgun (WGS) entry which is preliminary data.</text>
</comment>
<dbReference type="GO" id="GO:0008324">
    <property type="term" value="F:monoatomic cation transmembrane transporter activity"/>
    <property type="evidence" value="ECO:0007669"/>
    <property type="project" value="UniProtKB-ARBA"/>
</dbReference>
<feature type="binding site" evidence="9">
    <location>
        <position position="123"/>
    </location>
    <ligand>
        <name>[2Fe-2S] cluster</name>
        <dbReference type="ChEBI" id="CHEBI:190135"/>
    </ligand>
</feature>
<dbReference type="GO" id="GO:1902494">
    <property type="term" value="C:catalytic complex"/>
    <property type="evidence" value="ECO:0007669"/>
    <property type="project" value="UniProtKB-ARBA"/>
</dbReference>
<evidence type="ECO:0000256" key="2">
    <source>
        <dbReference type="ARBA" id="ARBA00022714"/>
    </source>
</evidence>
<evidence type="ECO:0000256" key="7">
    <source>
        <dbReference type="ARBA" id="ARBA00023027"/>
    </source>
</evidence>
<dbReference type="FunFam" id="1.10.10.1590:FF:000001">
    <property type="entry name" value="NADH-quinone oxidoreductase subunit E"/>
    <property type="match status" value="1"/>
</dbReference>
<protein>
    <submittedName>
        <fullName evidence="10">NAD(P)H-dependent oxidoreductase subunit E</fullName>
    </submittedName>
</protein>
<dbReference type="GO" id="GO:0022890">
    <property type="term" value="F:inorganic cation transmembrane transporter activity"/>
    <property type="evidence" value="ECO:0007669"/>
    <property type="project" value="UniProtKB-ARBA"/>
</dbReference>
<dbReference type="PROSITE" id="PS01099">
    <property type="entry name" value="COMPLEX1_24K"/>
    <property type="match status" value="1"/>
</dbReference>
<feature type="binding site" evidence="9">
    <location>
        <position position="82"/>
    </location>
    <ligand>
        <name>[2Fe-2S] cluster</name>
        <dbReference type="ChEBI" id="CHEBI:190135"/>
    </ligand>
</feature>
<dbReference type="InterPro" id="IPR041921">
    <property type="entry name" value="NuoE_N"/>
</dbReference>
<dbReference type="InterPro" id="IPR036249">
    <property type="entry name" value="Thioredoxin-like_sf"/>
</dbReference>
<keyword evidence="4" id="KW-1278">Translocase</keyword>
<keyword evidence="7" id="KW-0520">NAD</keyword>
<dbReference type="GO" id="GO:0003954">
    <property type="term" value="F:NADH dehydrogenase activity"/>
    <property type="evidence" value="ECO:0007669"/>
    <property type="project" value="TreeGrafter"/>
</dbReference>
<dbReference type="InterPro" id="IPR042128">
    <property type="entry name" value="NuoE_dom"/>
</dbReference>
<gene>
    <name evidence="10" type="ORF">HKN21_04505</name>
</gene>
<evidence type="ECO:0000256" key="4">
    <source>
        <dbReference type="ARBA" id="ARBA00022967"/>
    </source>
</evidence>
<dbReference type="InterPro" id="IPR002023">
    <property type="entry name" value="NuoE-like"/>
</dbReference>
<dbReference type="Pfam" id="PF01257">
    <property type="entry name" value="2Fe-2S_thioredx"/>
    <property type="match status" value="1"/>
</dbReference>
<dbReference type="GO" id="GO:0031967">
    <property type="term" value="C:organelle envelope"/>
    <property type="evidence" value="ECO:0007669"/>
    <property type="project" value="UniProtKB-ARBA"/>
</dbReference>
<keyword evidence="2 9" id="KW-0001">2Fe-2S</keyword>
<comment type="cofactor">
    <cofactor evidence="8">
        <name>[2Fe-2S] cluster</name>
        <dbReference type="ChEBI" id="CHEBI:190135"/>
    </cofactor>
</comment>
<proteinExistence type="inferred from homology"/>
<dbReference type="PIRSF" id="PIRSF000216">
    <property type="entry name" value="NADH_DH_24kDa"/>
    <property type="match status" value="1"/>
</dbReference>
<organism evidence="10 11">
    <name type="scientific">Eiseniibacteriota bacterium</name>
    <dbReference type="NCBI Taxonomy" id="2212470"/>
    <lineage>
        <taxon>Bacteria</taxon>
        <taxon>Candidatus Eiseniibacteriota</taxon>
    </lineage>
</organism>
<name>A0A7Y2E683_UNCEI</name>
<reference evidence="10 11" key="1">
    <citation type="submission" date="2020-03" db="EMBL/GenBank/DDBJ databases">
        <title>Metabolic flexibility allows generalist bacteria to become dominant in a frequently disturbed ecosystem.</title>
        <authorList>
            <person name="Chen Y.-J."/>
            <person name="Leung P.M."/>
            <person name="Bay S.K."/>
            <person name="Hugenholtz P."/>
            <person name="Kessler A.J."/>
            <person name="Shelley G."/>
            <person name="Waite D.W."/>
            <person name="Cook P.L."/>
            <person name="Greening C."/>
        </authorList>
    </citation>
    <scope>NUCLEOTIDE SEQUENCE [LARGE SCALE GENOMIC DNA]</scope>
    <source>
        <strain evidence="10">SS_bin_28</strain>
    </source>
</reference>
<dbReference type="PANTHER" id="PTHR10371">
    <property type="entry name" value="NADH DEHYDROGENASE UBIQUINONE FLAVOPROTEIN 2, MITOCHONDRIAL"/>
    <property type="match status" value="1"/>
</dbReference>
<dbReference type="Proteomes" id="UP000547674">
    <property type="component" value="Unassembled WGS sequence"/>
</dbReference>
<dbReference type="Gene3D" id="1.10.10.1590">
    <property type="entry name" value="NADH-quinone oxidoreductase subunit E"/>
    <property type="match status" value="1"/>
</dbReference>
<sequence length="172" mass="19095">MATLTAETQEKIRALKDHYPERRSAVMPALQYAQDELGVIEPETMNEVAELLEVPANFTAEVVSFYTMFDREKRGKYKLEVCRNLSCALKGANKVVRQLADRLGIEPGETTPDGKFSLLEVECLGACGYAPMLMVGDTYYEFLDKKKVDGIVDALAEDQTPPGGPAGQDWVR</sequence>
<comment type="cofactor">
    <cofactor evidence="9">
        <name>[2Fe-2S] cluster</name>
        <dbReference type="ChEBI" id="CHEBI:190135"/>
    </cofactor>
    <text evidence="9">Binds 1 [2Fe-2S] cluster.</text>
</comment>
<accession>A0A7Y2E683</accession>
<dbReference type="PANTHER" id="PTHR10371:SF3">
    <property type="entry name" value="NADH DEHYDROGENASE [UBIQUINONE] FLAVOPROTEIN 2, MITOCHONDRIAL"/>
    <property type="match status" value="1"/>
</dbReference>
<dbReference type="FunFam" id="3.40.30.10:FF:000022">
    <property type="entry name" value="NADH dehydrogenase flavoprotein 2, mitochondrial"/>
    <property type="match status" value="1"/>
</dbReference>
<evidence type="ECO:0000256" key="5">
    <source>
        <dbReference type="ARBA" id="ARBA00023004"/>
    </source>
</evidence>
<feature type="binding site" evidence="9">
    <location>
        <position position="87"/>
    </location>
    <ligand>
        <name>[2Fe-2S] cluster</name>
        <dbReference type="ChEBI" id="CHEBI:190135"/>
    </ligand>
</feature>
<evidence type="ECO:0000256" key="3">
    <source>
        <dbReference type="ARBA" id="ARBA00022723"/>
    </source>
</evidence>
<dbReference type="AlphaFoldDB" id="A0A7Y2E683"/>
<dbReference type="GO" id="GO:0031090">
    <property type="term" value="C:organelle membrane"/>
    <property type="evidence" value="ECO:0007669"/>
    <property type="project" value="UniProtKB-ARBA"/>
</dbReference>
<dbReference type="EMBL" id="JABDJR010000166">
    <property type="protein sequence ID" value="NNF05999.1"/>
    <property type="molecule type" value="Genomic_DNA"/>
</dbReference>
<comment type="similarity">
    <text evidence="1">Belongs to the complex I 24 kDa subunit family.</text>
</comment>
<evidence type="ECO:0000256" key="1">
    <source>
        <dbReference type="ARBA" id="ARBA00010643"/>
    </source>
</evidence>
<keyword evidence="5 9" id="KW-0408">Iron</keyword>
<evidence type="ECO:0000313" key="10">
    <source>
        <dbReference type="EMBL" id="NNF05999.1"/>
    </source>
</evidence>
<dbReference type="CDD" id="cd03064">
    <property type="entry name" value="TRX_Fd_NuoE"/>
    <property type="match status" value="1"/>
</dbReference>
<evidence type="ECO:0000256" key="8">
    <source>
        <dbReference type="ARBA" id="ARBA00034078"/>
    </source>
</evidence>
<feature type="binding site" evidence="9">
    <location>
        <position position="127"/>
    </location>
    <ligand>
        <name>[2Fe-2S] cluster</name>
        <dbReference type="ChEBI" id="CHEBI:190135"/>
    </ligand>
</feature>
<dbReference type="NCBIfam" id="TIGR01958">
    <property type="entry name" value="nuoE_fam"/>
    <property type="match status" value="1"/>
</dbReference>
<evidence type="ECO:0000256" key="6">
    <source>
        <dbReference type="ARBA" id="ARBA00023014"/>
    </source>
</evidence>
<evidence type="ECO:0000313" key="11">
    <source>
        <dbReference type="Proteomes" id="UP000547674"/>
    </source>
</evidence>
<dbReference type="Gene3D" id="3.40.30.10">
    <property type="entry name" value="Glutaredoxin"/>
    <property type="match status" value="1"/>
</dbReference>
<keyword evidence="3 9" id="KW-0479">Metal-binding</keyword>
<dbReference type="GO" id="GO:0046872">
    <property type="term" value="F:metal ion binding"/>
    <property type="evidence" value="ECO:0007669"/>
    <property type="project" value="UniProtKB-KW"/>
</dbReference>